<accession>A0ABD0YLI3</accession>
<gene>
    <name evidence="2" type="ORF">AAG570_011616</name>
</gene>
<dbReference type="AlphaFoldDB" id="A0ABD0YLI3"/>
<name>A0ABD0YLI3_9HEMI</name>
<dbReference type="InterPro" id="IPR011009">
    <property type="entry name" value="Kinase-like_dom_sf"/>
</dbReference>
<evidence type="ECO:0000313" key="3">
    <source>
        <dbReference type="Proteomes" id="UP001558652"/>
    </source>
</evidence>
<dbReference type="Gene3D" id="3.30.200.20">
    <property type="entry name" value="Phosphorylase Kinase, domain 1"/>
    <property type="match status" value="1"/>
</dbReference>
<dbReference type="PANTHER" id="PTHR12984:SF15">
    <property type="entry name" value="PROTEIN-ASSOCIATING WITH THE CARBOXYL-TERMINAL DOMAIN OF EZRIN"/>
    <property type="match status" value="1"/>
</dbReference>
<keyword evidence="3" id="KW-1185">Reference proteome</keyword>
<dbReference type="Proteomes" id="UP001558652">
    <property type="component" value="Unassembled WGS sequence"/>
</dbReference>
<dbReference type="InterPro" id="IPR011989">
    <property type="entry name" value="ARM-like"/>
</dbReference>
<evidence type="ECO:0008006" key="4">
    <source>
        <dbReference type="Google" id="ProtNLM"/>
    </source>
</evidence>
<keyword evidence="1" id="KW-0812">Transmembrane</keyword>
<dbReference type="PANTHER" id="PTHR12984">
    <property type="entry name" value="SCY1-RELATED S/T PROTEIN KINASE-LIKE"/>
    <property type="match status" value="1"/>
</dbReference>
<proteinExistence type="predicted"/>
<comment type="caution">
    <text evidence="2">The sequence shown here is derived from an EMBL/GenBank/DDBJ whole genome shotgun (WGS) entry which is preliminary data.</text>
</comment>
<dbReference type="InterPro" id="IPR051177">
    <property type="entry name" value="CIK-Related_Protein"/>
</dbReference>
<dbReference type="SUPFAM" id="SSF56112">
    <property type="entry name" value="Protein kinase-like (PK-like)"/>
    <property type="match status" value="1"/>
</dbReference>
<reference evidence="2 3" key="1">
    <citation type="submission" date="2024-07" db="EMBL/GenBank/DDBJ databases">
        <title>Chromosome-level genome assembly of the water stick insect Ranatra chinensis (Heteroptera: Nepidae).</title>
        <authorList>
            <person name="Liu X."/>
        </authorList>
    </citation>
    <scope>NUCLEOTIDE SEQUENCE [LARGE SCALE GENOMIC DNA]</scope>
    <source>
        <strain evidence="2">Cailab_2021Rc</strain>
        <tissue evidence="2">Muscle</tissue>
    </source>
</reference>
<evidence type="ECO:0000313" key="2">
    <source>
        <dbReference type="EMBL" id="KAL1132006.1"/>
    </source>
</evidence>
<feature type="transmembrane region" description="Helical" evidence="1">
    <location>
        <begin position="388"/>
        <end position="412"/>
    </location>
</feature>
<keyword evidence="1" id="KW-1133">Transmembrane helix</keyword>
<keyword evidence="1" id="KW-0472">Membrane</keyword>
<evidence type="ECO:0000256" key="1">
    <source>
        <dbReference type="SAM" id="Phobius"/>
    </source>
</evidence>
<dbReference type="Gene3D" id="1.25.10.10">
    <property type="entry name" value="Leucine-rich Repeat Variant"/>
    <property type="match status" value="1"/>
</dbReference>
<protein>
    <recommendedName>
        <fullName evidence="4">Protein kinase domain-containing protein</fullName>
    </recommendedName>
</protein>
<feature type="transmembrane region" description="Helical" evidence="1">
    <location>
        <begin position="424"/>
        <end position="444"/>
    </location>
</feature>
<dbReference type="Gene3D" id="1.10.510.10">
    <property type="entry name" value="Transferase(Phosphotransferase) domain 1"/>
    <property type="match status" value="1"/>
</dbReference>
<dbReference type="SUPFAM" id="SSF48371">
    <property type="entry name" value="ARM repeat"/>
    <property type="match status" value="1"/>
</dbReference>
<sequence length="445" mass="49673">MGNEKSQPVGLVIEEKAIQADNFWTLHSATFGTGVSRRVTVFLGATDSGNNPSALERFSKNVMIHRHPNILKYVASWKINGQYHLASEEVCPLSQVLTEQTPLQICIGLHSVLKALNFLHDKAASSHNNICQAAIYVTPDGQWKLGGMEYLCRFSDVSAGFLAESRSGRYERGVSPGEENRVPQPPSAIDLYAYGVLVEEVLLPRVSDEVPGMSEFLDLCRRQLQASECSTRPSLSALLGHSFFNHQFIAIHSFLSELPLKTEIEKQQFFRDLSNKLTEYSEEVVASQLGGLLLSRIVLLDPTAQAYLLPQILNPKSEQRPESLFSDKTFRDFIVPKLMSIYCVRDVQVRLTLLTHFKSFCNALTHSQLQSHILPELLVGIKDTNNNLVTATLIALAELVPILGAATVIGGKRAKHFSDGRPKVFILFLIEFDYYSCLFLISYLN</sequence>
<organism evidence="2 3">
    <name type="scientific">Ranatra chinensis</name>
    <dbReference type="NCBI Taxonomy" id="642074"/>
    <lineage>
        <taxon>Eukaryota</taxon>
        <taxon>Metazoa</taxon>
        <taxon>Ecdysozoa</taxon>
        <taxon>Arthropoda</taxon>
        <taxon>Hexapoda</taxon>
        <taxon>Insecta</taxon>
        <taxon>Pterygota</taxon>
        <taxon>Neoptera</taxon>
        <taxon>Paraneoptera</taxon>
        <taxon>Hemiptera</taxon>
        <taxon>Heteroptera</taxon>
        <taxon>Panheteroptera</taxon>
        <taxon>Nepomorpha</taxon>
        <taxon>Nepidae</taxon>
        <taxon>Ranatrinae</taxon>
        <taxon>Ranatra</taxon>
    </lineage>
</organism>
<dbReference type="EMBL" id="JBFDAA010000006">
    <property type="protein sequence ID" value="KAL1132006.1"/>
    <property type="molecule type" value="Genomic_DNA"/>
</dbReference>
<dbReference type="InterPro" id="IPR016024">
    <property type="entry name" value="ARM-type_fold"/>
</dbReference>